<evidence type="ECO:0000256" key="4">
    <source>
        <dbReference type="NCBIfam" id="TIGR02404"/>
    </source>
</evidence>
<evidence type="ECO:0000313" key="11">
    <source>
        <dbReference type="Proteomes" id="UP000243350"/>
    </source>
</evidence>
<reference evidence="9 10" key="1">
    <citation type="journal article" date="2016" name="Front. Microbiol.">
        <title>Comprehensive Phylogenetic Analysis of Bovine Non-aureus Staphylococci Species Based on Whole-Genome Sequencing.</title>
        <authorList>
            <person name="Naushad S."/>
            <person name="Barkema H.W."/>
            <person name="Luby C."/>
            <person name="Condas L.A."/>
            <person name="Nobrega D.B."/>
            <person name="Carson D.A."/>
            <person name="De Buck J."/>
        </authorList>
    </citation>
    <scope>NUCLEOTIDE SEQUENCE [LARGE SCALE GENOMIC DNA]</scope>
    <source>
        <strain evidence="7 9">SNUC 1409</strain>
        <strain evidence="8 11">SNUC 4143</strain>
        <strain evidence="6 10">SNUC 761</strain>
    </source>
</reference>
<dbReference type="AlphaFoldDB" id="A0A2K4DUC4"/>
<dbReference type="SUPFAM" id="SSF46785">
    <property type="entry name" value="Winged helix' DNA-binding domain"/>
    <property type="match status" value="1"/>
</dbReference>
<evidence type="ECO:0000313" key="6">
    <source>
        <dbReference type="EMBL" id="PTE73824.1"/>
    </source>
</evidence>
<accession>A0A2K4DUC4</accession>
<name>A0A2K4DUC4_9STAP</name>
<evidence type="ECO:0000259" key="5">
    <source>
        <dbReference type="PROSITE" id="PS50949"/>
    </source>
</evidence>
<dbReference type="Proteomes" id="UP000243350">
    <property type="component" value="Unassembled WGS sequence"/>
</dbReference>
<dbReference type="Proteomes" id="UP000242547">
    <property type="component" value="Unassembled WGS sequence"/>
</dbReference>
<dbReference type="NCBIfam" id="TIGR02404">
    <property type="entry name" value="trehalos_R_Bsub"/>
    <property type="match status" value="1"/>
</dbReference>
<dbReference type="InterPro" id="IPR036388">
    <property type="entry name" value="WH-like_DNA-bd_sf"/>
</dbReference>
<dbReference type="InterPro" id="IPR012770">
    <property type="entry name" value="TreR"/>
</dbReference>
<keyword evidence="9" id="KW-1185">Reference proteome</keyword>
<dbReference type="EMBL" id="PYZI01000023">
    <property type="protein sequence ID" value="PTF11131.1"/>
    <property type="molecule type" value="Genomic_DNA"/>
</dbReference>
<sequence length="249" mass="28879">MAAQKFITIYETLKQQINDGIYSYGELLPSEHELLEQYQSSRETVRRALHLLEDNGMIQKIRGKGSIVIDQKLTEFPFSDLISFKEVKEELGLQHNTIVLVNEVIEAEQEPYIKQQLGLNSTDKLLHVVRSRHINGKTKILDEDYFLASVVPKISNTIAQDSIYNYLENELALEISYSNKSITFEPFTEREYDVFGNVEPPYTATVRSIVYLKDTTQFQYNVSKHLATEFKFNEFSRRHKNKDGRGTEI</sequence>
<dbReference type="OrthoDB" id="9816541at2"/>
<keyword evidence="1" id="KW-0805">Transcription regulation</keyword>
<dbReference type="Pfam" id="PF00392">
    <property type="entry name" value="GntR"/>
    <property type="match status" value="1"/>
</dbReference>
<dbReference type="EMBL" id="PYZL01000017">
    <property type="protein sequence ID" value="PTE73824.1"/>
    <property type="molecule type" value="Genomic_DNA"/>
</dbReference>
<proteinExistence type="predicted"/>
<evidence type="ECO:0000256" key="1">
    <source>
        <dbReference type="ARBA" id="ARBA00023015"/>
    </source>
</evidence>
<feature type="domain" description="HTH gntR-type" evidence="5">
    <location>
        <begin position="3"/>
        <end position="71"/>
    </location>
</feature>
<dbReference type="SMART" id="SM00866">
    <property type="entry name" value="UTRA"/>
    <property type="match status" value="1"/>
</dbReference>
<dbReference type="SUPFAM" id="SSF64288">
    <property type="entry name" value="Chorismate lyase-like"/>
    <property type="match status" value="1"/>
</dbReference>
<dbReference type="InterPro" id="IPR050679">
    <property type="entry name" value="Bact_HTH_transcr_reg"/>
</dbReference>
<dbReference type="InterPro" id="IPR028978">
    <property type="entry name" value="Chorismate_lyase_/UTRA_dom_sf"/>
</dbReference>
<dbReference type="Proteomes" id="UP000242088">
    <property type="component" value="Unassembled WGS sequence"/>
</dbReference>
<dbReference type="GO" id="GO:0045892">
    <property type="term" value="P:negative regulation of DNA-templated transcription"/>
    <property type="evidence" value="ECO:0007669"/>
    <property type="project" value="TreeGrafter"/>
</dbReference>
<dbReference type="CDD" id="cd07377">
    <property type="entry name" value="WHTH_GntR"/>
    <property type="match status" value="1"/>
</dbReference>
<dbReference type="InterPro" id="IPR011663">
    <property type="entry name" value="UTRA"/>
</dbReference>
<protein>
    <recommendedName>
        <fullName evidence="4">Trehalose operon repressor</fullName>
    </recommendedName>
</protein>
<evidence type="ECO:0000313" key="9">
    <source>
        <dbReference type="Proteomes" id="UP000242088"/>
    </source>
</evidence>
<dbReference type="SMART" id="SM00345">
    <property type="entry name" value="HTH_GNTR"/>
    <property type="match status" value="1"/>
</dbReference>
<evidence type="ECO:0000256" key="2">
    <source>
        <dbReference type="ARBA" id="ARBA00023125"/>
    </source>
</evidence>
<reference evidence="6" key="3">
    <citation type="submission" date="2018-03" db="EMBL/GenBank/DDBJ databases">
        <authorList>
            <person name="Keele B.F."/>
        </authorList>
    </citation>
    <scope>NUCLEOTIDE SEQUENCE</scope>
    <source>
        <strain evidence="8">SNUC 4143</strain>
        <strain evidence="6">SNUC 761</strain>
    </source>
</reference>
<dbReference type="GO" id="GO:0003700">
    <property type="term" value="F:DNA-binding transcription factor activity"/>
    <property type="evidence" value="ECO:0007669"/>
    <property type="project" value="UniProtKB-UniRule"/>
</dbReference>
<dbReference type="RefSeq" id="WP_103165586.1">
    <property type="nucleotide sequence ID" value="NZ_CP130489.1"/>
</dbReference>
<dbReference type="GO" id="GO:0003677">
    <property type="term" value="F:DNA binding"/>
    <property type="evidence" value="ECO:0007669"/>
    <property type="project" value="UniProtKB-UniRule"/>
</dbReference>
<dbReference type="Pfam" id="PF07702">
    <property type="entry name" value="UTRA"/>
    <property type="match status" value="1"/>
</dbReference>
<reference evidence="7" key="2">
    <citation type="submission" date="2018-03" db="EMBL/GenBank/DDBJ databases">
        <authorList>
            <person name="Naushad S."/>
        </authorList>
    </citation>
    <scope>NUCLEOTIDE SEQUENCE</scope>
    <source>
        <strain evidence="7">SNUC 1409</strain>
    </source>
</reference>
<evidence type="ECO:0000313" key="8">
    <source>
        <dbReference type="EMBL" id="PTF16257.1"/>
    </source>
</evidence>
<keyword evidence="3" id="KW-0804">Transcription</keyword>
<evidence type="ECO:0000313" key="10">
    <source>
        <dbReference type="Proteomes" id="UP000242547"/>
    </source>
</evidence>
<dbReference type="PANTHER" id="PTHR44846">
    <property type="entry name" value="MANNOSYL-D-GLYCERATE TRANSPORT/METABOLISM SYSTEM REPRESSOR MNGR-RELATED"/>
    <property type="match status" value="1"/>
</dbReference>
<dbReference type="GeneID" id="48888956"/>
<dbReference type="InterPro" id="IPR036390">
    <property type="entry name" value="WH_DNA-bd_sf"/>
</dbReference>
<gene>
    <name evidence="6" type="primary">treR</name>
    <name evidence="6" type="ORF">BUY44_04140</name>
    <name evidence="7" type="ORF">BUY47_11640</name>
    <name evidence="8" type="ORF">BUY48_03345</name>
</gene>
<organism evidence="6 10">
    <name type="scientific">Staphylococcus devriesei</name>
    <dbReference type="NCBI Taxonomy" id="586733"/>
    <lineage>
        <taxon>Bacteria</taxon>
        <taxon>Bacillati</taxon>
        <taxon>Bacillota</taxon>
        <taxon>Bacilli</taxon>
        <taxon>Bacillales</taxon>
        <taxon>Staphylococcaceae</taxon>
        <taxon>Staphylococcus</taxon>
    </lineage>
</organism>
<dbReference type="InterPro" id="IPR000524">
    <property type="entry name" value="Tscrpt_reg_HTH_GntR"/>
</dbReference>
<dbReference type="Gene3D" id="3.40.1410.10">
    <property type="entry name" value="Chorismate lyase-like"/>
    <property type="match status" value="1"/>
</dbReference>
<dbReference type="PROSITE" id="PS50949">
    <property type="entry name" value="HTH_GNTR"/>
    <property type="match status" value="1"/>
</dbReference>
<dbReference type="Gene3D" id="1.10.10.10">
    <property type="entry name" value="Winged helix-like DNA-binding domain superfamily/Winged helix DNA-binding domain"/>
    <property type="match status" value="1"/>
</dbReference>
<dbReference type="PRINTS" id="PR00035">
    <property type="entry name" value="HTHGNTR"/>
</dbReference>
<evidence type="ECO:0000313" key="7">
    <source>
        <dbReference type="EMBL" id="PTF11131.1"/>
    </source>
</evidence>
<keyword evidence="2" id="KW-0238">DNA-binding</keyword>
<dbReference type="EMBL" id="PYZH01000012">
    <property type="protein sequence ID" value="PTF16257.1"/>
    <property type="molecule type" value="Genomic_DNA"/>
</dbReference>
<evidence type="ECO:0000256" key="3">
    <source>
        <dbReference type="ARBA" id="ARBA00023163"/>
    </source>
</evidence>
<comment type="caution">
    <text evidence="6">The sequence shown here is derived from an EMBL/GenBank/DDBJ whole genome shotgun (WGS) entry which is preliminary data.</text>
</comment>
<dbReference type="PANTHER" id="PTHR44846:SF12">
    <property type="entry name" value="HTH-TYPE TRANSCRIPTIONAL REGULATOR TRER"/>
    <property type="match status" value="1"/>
</dbReference>